<organism evidence="9 10">
    <name type="scientific">Spirosoma arboris</name>
    <dbReference type="NCBI Taxonomy" id="2682092"/>
    <lineage>
        <taxon>Bacteria</taxon>
        <taxon>Pseudomonadati</taxon>
        <taxon>Bacteroidota</taxon>
        <taxon>Cytophagia</taxon>
        <taxon>Cytophagales</taxon>
        <taxon>Cytophagaceae</taxon>
        <taxon>Spirosoma</taxon>
    </lineage>
</organism>
<dbReference type="PRINTS" id="PR00421">
    <property type="entry name" value="THIOREDOXIN"/>
</dbReference>
<dbReference type="Gene3D" id="3.40.30.10">
    <property type="entry name" value="Glutaredoxin"/>
    <property type="match status" value="1"/>
</dbReference>
<accession>A0A7K1SDL5</accession>
<keyword evidence="3" id="KW-0249">Electron transport</keyword>
<reference evidence="9 10" key="1">
    <citation type="submission" date="2019-12" db="EMBL/GenBank/DDBJ databases">
        <title>Spirosoma sp. HMF4905 genome sequencing and assembly.</title>
        <authorList>
            <person name="Kang H."/>
            <person name="Cha I."/>
            <person name="Kim H."/>
            <person name="Joh K."/>
        </authorList>
    </citation>
    <scope>NUCLEOTIDE SEQUENCE [LARGE SCALE GENOMIC DNA]</scope>
    <source>
        <strain evidence="9 10">HMF4905</strain>
    </source>
</reference>
<dbReference type="PANTHER" id="PTHR45663:SF11">
    <property type="entry name" value="GEO12009P1"/>
    <property type="match status" value="1"/>
</dbReference>
<dbReference type="PROSITE" id="PS51352">
    <property type="entry name" value="THIOREDOXIN_2"/>
    <property type="match status" value="1"/>
</dbReference>
<keyword evidence="4" id="KW-1015">Disulfide bond</keyword>
<dbReference type="NCBIfam" id="TIGR01068">
    <property type="entry name" value="thioredoxin"/>
    <property type="match status" value="1"/>
</dbReference>
<evidence type="ECO:0000256" key="3">
    <source>
        <dbReference type="ARBA" id="ARBA00022982"/>
    </source>
</evidence>
<evidence type="ECO:0000313" key="10">
    <source>
        <dbReference type="Proteomes" id="UP000436006"/>
    </source>
</evidence>
<name>A0A7K1SDL5_9BACT</name>
<evidence type="ECO:0000256" key="7">
    <source>
        <dbReference type="PIRNR" id="PIRNR000077"/>
    </source>
</evidence>
<dbReference type="AlphaFoldDB" id="A0A7K1SDL5"/>
<proteinExistence type="inferred from homology"/>
<comment type="caution">
    <text evidence="9">The sequence shown here is derived from an EMBL/GenBank/DDBJ whole genome shotgun (WGS) entry which is preliminary data.</text>
</comment>
<evidence type="ECO:0000256" key="5">
    <source>
        <dbReference type="ARBA" id="ARBA00023284"/>
    </source>
</evidence>
<evidence type="ECO:0000259" key="8">
    <source>
        <dbReference type="PROSITE" id="PS51352"/>
    </source>
</evidence>
<dbReference type="InterPro" id="IPR013766">
    <property type="entry name" value="Thioredoxin_domain"/>
</dbReference>
<sequence>MASELTHHVSDASFDNDVLRAEYPVLVYYWAEWSGPCKMMAPMFDEVAETYNGRLKIAKLNIDHNEDTPPRWGVKGIPTVMIFMNGRVEATKTGAFSKSQLMAFIDVNI</sequence>
<dbReference type="FunFam" id="3.40.30.10:FF:000001">
    <property type="entry name" value="Thioredoxin"/>
    <property type="match status" value="1"/>
</dbReference>
<dbReference type="PIRSF" id="PIRSF000077">
    <property type="entry name" value="Thioredoxin"/>
    <property type="match status" value="1"/>
</dbReference>
<keyword evidence="10" id="KW-1185">Reference proteome</keyword>
<dbReference type="RefSeq" id="WP_157586515.1">
    <property type="nucleotide sequence ID" value="NZ_WPIN01000006.1"/>
</dbReference>
<dbReference type="GO" id="GO:0005829">
    <property type="term" value="C:cytosol"/>
    <property type="evidence" value="ECO:0007669"/>
    <property type="project" value="TreeGrafter"/>
</dbReference>
<evidence type="ECO:0000256" key="6">
    <source>
        <dbReference type="NCBIfam" id="TIGR01068"/>
    </source>
</evidence>
<evidence type="ECO:0000256" key="2">
    <source>
        <dbReference type="ARBA" id="ARBA00022448"/>
    </source>
</evidence>
<dbReference type="SUPFAM" id="SSF52833">
    <property type="entry name" value="Thioredoxin-like"/>
    <property type="match status" value="1"/>
</dbReference>
<evidence type="ECO:0000313" key="9">
    <source>
        <dbReference type="EMBL" id="MVM31879.1"/>
    </source>
</evidence>
<dbReference type="CDD" id="cd02947">
    <property type="entry name" value="TRX_family"/>
    <property type="match status" value="1"/>
</dbReference>
<comment type="similarity">
    <text evidence="1 7">Belongs to the thioredoxin family.</text>
</comment>
<dbReference type="GO" id="GO:0015035">
    <property type="term" value="F:protein-disulfide reductase activity"/>
    <property type="evidence" value="ECO:0007669"/>
    <property type="project" value="UniProtKB-UniRule"/>
</dbReference>
<dbReference type="PANTHER" id="PTHR45663">
    <property type="entry name" value="GEO12009P1"/>
    <property type="match status" value="1"/>
</dbReference>
<dbReference type="Pfam" id="PF00085">
    <property type="entry name" value="Thioredoxin"/>
    <property type="match status" value="1"/>
</dbReference>
<feature type="domain" description="Thioredoxin" evidence="8">
    <location>
        <begin position="1"/>
        <end position="109"/>
    </location>
</feature>
<dbReference type="EMBL" id="WPIN01000006">
    <property type="protein sequence ID" value="MVM31879.1"/>
    <property type="molecule type" value="Genomic_DNA"/>
</dbReference>
<dbReference type="Proteomes" id="UP000436006">
    <property type="component" value="Unassembled WGS sequence"/>
</dbReference>
<evidence type="ECO:0000256" key="4">
    <source>
        <dbReference type="ARBA" id="ARBA00023157"/>
    </source>
</evidence>
<keyword evidence="2" id="KW-0813">Transport</keyword>
<dbReference type="InterPro" id="IPR005746">
    <property type="entry name" value="Thioredoxin"/>
</dbReference>
<evidence type="ECO:0000256" key="1">
    <source>
        <dbReference type="ARBA" id="ARBA00008987"/>
    </source>
</evidence>
<dbReference type="NCBIfam" id="NF006898">
    <property type="entry name" value="PRK09381.1"/>
    <property type="match status" value="1"/>
</dbReference>
<keyword evidence="5" id="KW-0676">Redox-active center</keyword>
<dbReference type="InterPro" id="IPR036249">
    <property type="entry name" value="Thioredoxin-like_sf"/>
</dbReference>
<dbReference type="GO" id="GO:0045454">
    <property type="term" value="P:cell redox homeostasis"/>
    <property type="evidence" value="ECO:0007669"/>
    <property type="project" value="TreeGrafter"/>
</dbReference>
<protein>
    <recommendedName>
        <fullName evidence="6 7">Thioredoxin</fullName>
    </recommendedName>
</protein>
<gene>
    <name evidence="9" type="primary">trxA</name>
    <name evidence="9" type="ORF">GO755_17655</name>
</gene>